<gene>
    <name evidence="2" type="ORF">CSLFYP84_04482</name>
</gene>
<proteinExistence type="predicted"/>
<dbReference type="EMBL" id="CACRUA010000081">
    <property type="protein sequence ID" value="VYU81838.1"/>
    <property type="molecule type" value="Genomic_DNA"/>
</dbReference>
<keyword evidence="1" id="KW-0812">Transmembrane</keyword>
<sequence length="66" mass="7892">MKNKMHKTGISIAGVLTLIFLVLKLTRLIDCKWSFIFSPLLIVFILRWLMPGIILLVAWYKWRFRK</sequence>
<protein>
    <submittedName>
        <fullName evidence="2">Uncharacterized protein</fullName>
    </submittedName>
</protein>
<feature type="transmembrane region" description="Helical" evidence="1">
    <location>
        <begin position="38"/>
        <end position="60"/>
    </location>
</feature>
<dbReference type="AlphaFoldDB" id="A0A6N3HZF4"/>
<organism evidence="2">
    <name type="scientific">Clostridium symbiosum</name>
    <name type="common">Bacteroides symbiosus</name>
    <dbReference type="NCBI Taxonomy" id="1512"/>
    <lineage>
        <taxon>Bacteria</taxon>
        <taxon>Bacillati</taxon>
        <taxon>Bacillota</taxon>
        <taxon>Clostridia</taxon>
        <taxon>Lachnospirales</taxon>
        <taxon>Lachnospiraceae</taxon>
        <taxon>Otoolea</taxon>
    </lineage>
</organism>
<name>A0A6N3HZF4_CLOSY</name>
<keyword evidence="1" id="KW-1133">Transmembrane helix</keyword>
<accession>A0A6N3HZF4</accession>
<evidence type="ECO:0000313" key="2">
    <source>
        <dbReference type="EMBL" id="VYU81838.1"/>
    </source>
</evidence>
<reference evidence="2" key="1">
    <citation type="submission" date="2019-11" db="EMBL/GenBank/DDBJ databases">
        <authorList>
            <person name="Feng L."/>
        </authorList>
    </citation>
    <scope>NUCLEOTIDE SEQUENCE</scope>
    <source>
        <strain evidence="2">CsymbiosumLFYP84</strain>
    </source>
</reference>
<keyword evidence="1" id="KW-0472">Membrane</keyword>
<evidence type="ECO:0000256" key="1">
    <source>
        <dbReference type="SAM" id="Phobius"/>
    </source>
</evidence>